<dbReference type="PROSITE" id="PS51257">
    <property type="entry name" value="PROKAR_LIPOPROTEIN"/>
    <property type="match status" value="1"/>
</dbReference>
<feature type="region of interest" description="Disordered" evidence="1">
    <location>
        <begin position="20"/>
        <end position="45"/>
    </location>
</feature>
<accession>A0A6G3X4Y5</accession>
<evidence type="ECO:0000256" key="1">
    <source>
        <dbReference type="SAM" id="MobiDB-lite"/>
    </source>
</evidence>
<reference evidence="3" key="1">
    <citation type="submission" date="2020-01" db="EMBL/GenBank/DDBJ databases">
        <title>Insect and environment-associated Actinomycetes.</title>
        <authorList>
            <person name="Currrie C."/>
            <person name="Chevrette M."/>
            <person name="Carlson C."/>
            <person name="Stubbendieck R."/>
            <person name="Wendt-Pienkowski E."/>
        </authorList>
    </citation>
    <scope>NUCLEOTIDE SEQUENCE</scope>
    <source>
        <strain evidence="3">SID7499</strain>
    </source>
</reference>
<evidence type="ECO:0008006" key="4">
    <source>
        <dbReference type="Google" id="ProtNLM"/>
    </source>
</evidence>
<organism evidence="3">
    <name type="scientific">Streptomyces sp. SID7499</name>
    <dbReference type="NCBI Taxonomy" id="2706086"/>
    <lineage>
        <taxon>Bacteria</taxon>
        <taxon>Bacillati</taxon>
        <taxon>Actinomycetota</taxon>
        <taxon>Actinomycetes</taxon>
        <taxon>Kitasatosporales</taxon>
        <taxon>Streptomycetaceae</taxon>
        <taxon>Streptomyces</taxon>
    </lineage>
</organism>
<dbReference type="EMBL" id="JAAGMN010004197">
    <property type="protein sequence ID" value="NEE12712.1"/>
    <property type="molecule type" value="Genomic_DNA"/>
</dbReference>
<name>A0A6G3X4Y5_9ACTN</name>
<keyword evidence="2" id="KW-0732">Signal</keyword>
<feature type="compositionally biased region" description="Low complexity" evidence="1">
    <location>
        <begin position="30"/>
        <end position="44"/>
    </location>
</feature>
<gene>
    <name evidence="3" type="ORF">G3M58_40450</name>
</gene>
<proteinExistence type="predicted"/>
<feature type="chain" id="PRO_5026087888" description="Lipoprotein" evidence="2">
    <location>
        <begin position="21"/>
        <end position="292"/>
    </location>
</feature>
<protein>
    <recommendedName>
        <fullName evidence="4">Lipoprotein</fullName>
    </recommendedName>
</protein>
<evidence type="ECO:0000256" key="2">
    <source>
        <dbReference type="SAM" id="SignalP"/>
    </source>
</evidence>
<sequence length="292" mass="31450">MRLARAGLVLLLAAVVTSCASPEPSGHARPTGAAASGDATAGPPRITLPLDSYQVSDEDFGTVSRALTELTDRCMRRQGLTYEAPAPQDTTTTGPTGHERRYGITVLETARTHGYHLAGAPTREPEQPKRSKAYERALTGTGEPLDDGEFDDGCTGEAHRELEAGIDMEAVDLPQWYKRDSFQRSLEDPRVKAAFAAWSRCMAEAGHRYAGPLDPPADPEVMGRTVTDHERSVAVADITCKTRTGLVDAWQRVETTLQRRTVTTRAAQLKKAGAEAERLVARAAKILAADGG</sequence>
<dbReference type="AlphaFoldDB" id="A0A6G3X4Y5"/>
<comment type="caution">
    <text evidence="3">The sequence shown here is derived from an EMBL/GenBank/DDBJ whole genome shotgun (WGS) entry which is preliminary data.</text>
</comment>
<feature type="signal peptide" evidence="2">
    <location>
        <begin position="1"/>
        <end position="20"/>
    </location>
</feature>
<evidence type="ECO:0000313" key="3">
    <source>
        <dbReference type="EMBL" id="NEE12712.1"/>
    </source>
</evidence>